<comment type="caution">
    <text evidence="4">The sequence shown here is derived from an EMBL/GenBank/DDBJ whole genome shotgun (WGS) entry which is preliminary data.</text>
</comment>
<accession>A0A8K0AJG7</accession>
<name>A0A8K0AJG7_ANDGO</name>
<comment type="similarity">
    <text evidence="1">Belongs to the bacterial ribosomal protein bS21 family.</text>
</comment>
<evidence type="ECO:0000313" key="5">
    <source>
        <dbReference type="Proteomes" id="UP000799049"/>
    </source>
</evidence>
<keyword evidence="2 4" id="KW-0689">Ribosomal protein</keyword>
<evidence type="ECO:0000313" key="4">
    <source>
        <dbReference type="EMBL" id="KAF0852814.1"/>
    </source>
</evidence>
<dbReference type="GO" id="GO:1990904">
    <property type="term" value="C:ribonucleoprotein complex"/>
    <property type="evidence" value="ECO:0007669"/>
    <property type="project" value="UniProtKB-KW"/>
</dbReference>
<evidence type="ECO:0000256" key="3">
    <source>
        <dbReference type="ARBA" id="ARBA00023274"/>
    </source>
</evidence>
<reference evidence="4" key="1">
    <citation type="submission" date="2019-09" db="EMBL/GenBank/DDBJ databases">
        <title>The Mitochondrial Proteome of the Jakobid, Andalucia godoyi, a Protist With the Most Gene-Rich and Bacteria-Like Mitochondrial Genome.</title>
        <authorList>
            <person name="Gray M.W."/>
            <person name="Burger G."/>
            <person name="Derelle R."/>
            <person name="Klimes V."/>
            <person name="Leger M."/>
            <person name="Sarrasin M."/>
            <person name="Vlcek C."/>
            <person name="Roger A.J."/>
            <person name="Elias M."/>
            <person name="Lang B.F."/>
        </authorList>
    </citation>
    <scope>NUCLEOTIDE SEQUENCE</scope>
    <source>
        <strain evidence="4">And28</strain>
    </source>
</reference>
<dbReference type="GO" id="GO:0006412">
    <property type="term" value="P:translation"/>
    <property type="evidence" value="ECO:0007669"/>
    <property type="project" value="InterPro"/>
</dbReference>
<dbReference type="Pfam" id="PF01165">
    <property type="entry name" value="Ribosomal_S21"/>
    <property type="match status" value="1"/>
</dbReference>
<protein>
    <submittedName>
        <fullName evidence="4">Mitochondrial ribosomal protein S21 (BS21m)</fullName>
    </submittedName>
</protein>
<keyword evidence="3" id="KW-0687">Ribonucleoprotein</keyword>
<dbReference type="InterPro" id="IPR001911">
    <property type="entry name" value="Ribosomal_bS21"/>
</dbReference>
<dbReference type="AlphaFoldDB" id="A0A8K0AJG7"/>
<dbReference type="EMBL" id="VRVR01000015">
    <property type="protein sequence ID" value="KAF0852814.1"/>
    <property type="molecule type" value="Genomic_DNA"/>
</dbReference>
<organism evidence="4 5">
    <name type="scientific">Andalucia godoyi</name>
    <name type="common">Flagellate</name>
    <dbReference type="NCBI Taxonomy" id="505711"/>
    <lineage>
        <taxon>Eukaryota</taxon>
        <taxon>Discoba</taxon>
        <taxon>Jakobida</taxon>
        <taxon>Andalucina</taxon>
        <taxon>Andaluciidae</taxon>
        <taxon>Andalucia</taxon>
    </lineage>
</organism>
<evidence type="ECO:0000256" key="2">
    <source>
        <dbReference type="ARBA" id="ARBA00022980"/>
    </source>
</evidence>
<dbReference type="OrthoDB" id="1937370at2759"/>
<dbReference type="NCBIfam" id="TIGR00030">
    <property type="entry name" value="S21p"/>
    <property type="match status" value="1"/>
</dbReference>
<keyword evidence="5" id="KW-1185">Reference proteome</keyword>
<dbReference type="Proteomes" id="UP000799049">
    <property type="component" value="Unassembled WGS sequence"/>
</dbReference>
<evidence type="ECO:0000256" key="1">
    <source>
        <dbReference type="ARBA" id="ARBA00006640"/>
    </source>
</evidence>
<dbReference type="GO" id="GO:0003735">
    <property type="term" value="F:structural constituent of ribosome"/>
    <property type="evidence" value="ECO:0007669"/>
    <property type="project" value="InterPro"/>
</dbReference>
<dbReference type="GO" id="GO:0005840">
    <property type="term" value="C:ribosome"/>
    <property type="evidence" value="ECO:0007669"/>
    <property type="project" value="UniProtKB-KW"/>
</dbReference>
<gene>
    <name evidence="4" type="ORF">ANDGO_04082</name>
</gene>
<dbReference type="HAMAP" id="MF_00358">
    <property type="entry name" value="Ribosomal_bS21"/>
    <property type="match status" value="1"/>
</dbReference>
<proteinExistence type="inferred from homology"/>
<sequence length="76" mass="9079">MLTIEVVGSNVEKALRRLKRTLIQEGLAPRQLRQQTRFVKPSEELRHQRESQERRIALKAVRDQISWILWKKARGF</sequence>